<gene>
    <name evidence="4" type="ORF">K491DRAFT_589410</name>
</gene>
<evidence type="ECO:0000313" key="5">
    <source>
        <dbReference type="Proteomes" id="UP000799324"/>
    </source>
</evidence>
<accession>A0A6A6TLU8</accession>
<evidence type="ECO:0000256" key="2">
    <source>
        <dbReference type="ARBA" id="ARBA00022857"/>
    </source>
</evidence>
<dbReference type="OrthoDB" id="294295at2759"/>
<evidence type="ECO:0000313" key="4">
    <source>
        <dbReference type="EMBL" id="KAF2660301.1"/>
    </source>
</evidence>
<dbReference type="GO" id="GO:0016491">
    <property type="term" value="F:oxidoreductase activity"/>
    <property type="evidence" value="ECO:0007669"/>
    <property type="project" value="UniProtKB-KW"/>
</dbReference>
<organism evidence="4 5">
    <name type="scientific">Lophiostoma macrostomum CBS 122681</name>
    <dbReference type="NCBI Taxonomy" id="1314788"/>
    <lineage>
        <taxon>Eukaryota</taxon>
        <taxon>Fungi</taxon>
        <taxon>Dikarya</taxon>
        <taxon>Ascomycota</taxon>
        <taxon>Pezizomycotina</taxon>
        <taxon>Dothideomycetes</taxon>
        <taxon>Pleosporomycetidae</taxon>
        <taxon>Pleosporales</taxon>
        <taxon>Lophiostomataceae</taxon>
        <taxon>Lophiostoma</taxon>
    </lineage>
</organism>
<name>A0A6A6TLU8_9PLEO</name>
<dbReference type="InterPro" id="IPR051122">
    <property type="entry name" value="SDR_DHRS6-like"/>
</dbReference>
<evidence type="ECO:0000256" key="1">
    <source>
        <dbReference type="ARBA" id="ARBA00006484"/>
    </source>
</evidence>
<keyword evidence="3" id="KW-0560">Oxidoreductase</keyword>
<dbReference type="InterPro" id="IPR002347">
    <property type="entry name" value="SDR_fam"/>
</dbReference>
<dbReference type="EMBL" id="MU004300">
    <property type="protein sequence ID" value="KAF2660301.1"/>
    <property type="molecule type" value="Genomic_DNA"/>
</dbReference>
<keyword evidence="2" id="KW-0521">NADP</keyword>
<dbReference type="PRINTS" id="PR00081">
    <property type="entry name" value="GDHRDH"/>
</dbReference>
<dbReference type="SUPFAM" id="SSF51735">
    <property type="entry name" value="NAD(P)-binding Rossmann-fold domains"/>
    <property type="match status" value="1"/>
</dbReference>
<dbReference type="PANTHER" id="PTHR43477:SF1">
    <property type="entry name" value="DIHYDROANTICAPSIN 7-DEHYDROGENASE"/>
    <property type="match status" value="1"/>
</dbReference>
<dbReference type="InterPro" id="IPR036291">
    <property type="entry name" value="NAD(P)-bd_dom_sf"/>
</dbReference>
<dbReference type="InterPro" id="IPR057571">
    <property type="entry name" value="SDR_PhqE-like"/>
</dbReference>
<evidence type="ECO:0000256" key="3">
    <source>
        <dbReference type="ARBA" id="ARBA00023002"/>
    </source>
</evidence>
<dbReference type="PANTHER" id="PTHR43477">
    <property type="entry name" value="DIHYDROANTICAPSIN 7-DEHYDROGENASE"/>
    <property type="match status" value="1"/>
</dbReference>
<dbReference type="Proteomes" id="UP000799324">
    <property type="component" value="Unassembled WGS sequence"/>
</dbReference>
<protein>
    <submittedName>
        <fullName evidence="4">NAD(P)-binding protein</fullName>
    </submittedName>
</protein>
<comment type="similarity">
    <text evidence="1">Belongs to the short-chain dehydrogenases/reductases (SDR) family.</text>
</comment>
<proteinExistence type="inferred from homology"/>
<dbReference type="Pfam" id="PF23441">
    <property type="entry name" value="SDR"/>
    <property type="match status" value="1"/>
</dbReference>
<dbReference type="CDD" id="cd05233">
    <property type="entry name" value="SDR_c"/>
    <property type="match status" value="1"/>
</dbReference>
<dbReference type="AlphaFoldDB" id="A0A6A6TLU8"/>
<dbReference type="Gene3D" id="3.40.50.720">
    <property type="entry name" value="NAD(P)-binding Rossmann-like Domain"/>
    <property type="match status" value="1"/>
</dbReference>
<sequence length="265" mass="28339">MADQKKYTNKLANSRILVIGGSSGIGYAVAEACVEHGAIVHISSSNPSRIQTAINKLLSAYPSAKSRVRGTPVDLSNPSTLESEIEKLFKDAVKDMPEEQLDHVIFTAADPLAVMPLKELSVEKILKAGQIRFVAPLLIAKFLPAYLPGTPNSSYTITTGGISEKPAPNWSVIGAYAGGHHSMVRNLALDLKPIRVCGVSPGAVDTELWTMPEEAKQKMFSAVASKMGTGQVGRPEDVAESYLAILKDRNMDGSMIRTDGGGMLM</sequence>
<reference evidence="4" key="1">
    <citation type="journal article" date="2020" name="Stud. Mycol.">
        <title>101 Dothideomycetes genomes: a test case for predicting lifestyles and emergence of pathogens.</title>
        <authorList>
            <person name="Haridas S."/>
            <person name="Albert R."/>
            <person name="Binder M."/>
            <person name="Bloem J."/>
            <person name="Labutti K."/>
            <person name="Salamov A."/>
            <person name="Andreopoulos B."/>
            <person name="Baker S."/>
            <person name="Barry K."/>
            <person name="Bills G."/>
            <person name="Bluhm B."/>
            <person name="Cannon C."/>
            <person name="Castanera R."/>
            <person name="Culley D."/>
            <person name="Daum C."/>
            <person name="Ezra D."/>
            <person name="Gonzalez J."/>
            <person name="Henrissat B."/>
            <person name="Kuo A."/>
            <person name="Liang C."/>
            <person name="Lipzen A."/>
            <person name="Lutzoni F."/>
            <person name="Magnuson J."/>
            <person name="Mondo S."/>
            <person name="Nolan M."/>
            <person name="Ohm R."/>
            <person name="Pangilinan J."/>
            <person name="Park H.-J."/>
            <person name="Ramirez L."/>
            <person name="Alfaro M."/>
            <person name="Sun H."/>
            <person name="Tritt A."/>
            <person name="Yoshinaga Y."/>
            <person name="Zwiers L.-H."/>
            <person name="Turgeon B."/>
            <person name="Goodwin S."/>
            <person name="Spatafora J."/>
            <person name="Crous P."/>
            <person name="Grigoriev I."/>
        </authorList>
    </citation>
    <scope>NUCLEOTIDE SEQUENCE</scope>
    <source>
        <strain evidence="4">CBS 122681</strain>
    </source>
</reference>
<keyword evidence="5" id="KW-1185">Reference proteome</keyword>